<evidence type="ECO:0000313" key="1">
    <source>
        <dbReference type="EMBL" id="GAE24258.1"/>
    </source>
</evidence>
<dbReference type="InterPro" id="IPR013367">
    <property type="entry name" value="Flagellar_put"/>
</dbReference>
<reference evidence="1" key="1">
    <citation type="journal article" date="2014" name="Genome Announc.">
        <title>Draft Genome Sequences of Three Alkaliphilic Bacillus Strains, Bacillus wakoensis JCM 9140T, Bacillus akibai JCM 9157T, and Bacillus hemicellulosilyticus JCM 9152T.</title>
        <authorList>
            <person name="Yuki M."/>
            <person name="Oshima K."/>
            <person name="Suda W."/>
            <person name="Oshida Y."/>
            <person name="Kitamura K."/>
            <person name="Iida T."/>
            <person name="Hattori M."/>
            <person name="Ohkuma M."/>
        </authorList>
    </citation>
    <scope>NUCLEOTIDE SEQUENCE [LARGE SCALE GENOMIC DNA]</scope>
    <source>
        <strain evidence="1">JCM 9140</strain>
    </source>
</reference>
<organism evidence="1 2">
    <name type="scientific">Halalkalibacter wakoensis JCM 9140</name>
    <dbReference type="NCBI Taxonomy" id="1236970"/>
    <lineage>
        <taxon>Bacteria</taxon>
        <taxon>Bacillati</taxon>
        <taxon>Bacillota</taxon>
        <taxon>Bacilli</taxon>
        <taxon>Bacillales</taxon>
        <taxon>Bacillaceae</taxon>
        <taxon>Halalkalibacter</taxon>
    </lineage>
</organism>
<dbReference type="OrthoDB" id="165650at2"/>
<evidence type="ECO:0000313" key="2">
    <source>
        <dbReference type="Proteomes" id="UP000018890"/>
    </source>
</evidence>
<dbReference type="EMBL" id="BAUT01000001">
    <property type="protein sequence ID" value="GAE24258.1"/>
    <property type="molecule type" value="Genomic_DNA"/>
</dbReference>
<name>W4PXQ2_9BACI</name>
<evidence type="ECO:0008006" key="3">
    <source>
        <dbReference type="Google" id="ProtNLM"/>
    </source>
</evidence>
<dbReference type="STRING" id="1236970.JCM9140_171"/>
<keyword evidence="2" id="KW-1185">Reference proteome</keyword>
<sequence length="125" mass="14008">MDPRIIAQSFHTLPKPTRKPINKPQTNNFHSLLQTQLADSPNLKVSKHAQERMTSRGIEFSSDKWLTIEQKVKEAQQKGVTDSIVITNDAALVVSAKNETVITVLNREEAQSQIFTNINGTILID</sequence>
<accession>W4PXQ2</accession>
<proteinExistence type="predicted"/>
<protein>
    <recommendedName>
        <fullName evidence="3">Flagellar hook associated protein</fullName>
    </recommendedName>
</protein>
<dbReference type="NCBIfam" id="TIGR02530">
    <property type="entry name" value="flg_new"/>
    <property type="match status" value="1"/>
</dbReference>
<dbReference type="RefSeq" id="WP_034740965.1">
    <property type="nucleotide sequence ID" value="NZ_BAUT01000001.1"/>
</dbReference>
<dbReference type="Pfam" id="PF12611">
    <property type="entry name" value="Flagellar_put"/>
    <property type="match status" value="1"/>
</dbReference>
<dbReference type="AlphaFoldDB" id="W4PXQ2"/>
<gene>
    <name evidence="1" type="ORF">JCM9140_171</name>
</gene>
<comment type="caution">
    <text evidence="1">The sequence shown here is derived from an EMBL/GenBank/DDBJ whole genome shotgun (WGS) entry which is preliminary data.</text>
</comment>
<dbReference type="Proteomes" id="UP000018890">
    <property type="component" value="Unassembled WGS sequence"/>
</dbReference>